<dbReference type="InterPro" id="IPR036661">
    <property type="entry name" value="Luciferase-like_sf"/>
</dbReference>
<dbReference type="InterPro" id="IPR050766">
    <property type="entry name" value="Bact_Lucif_Oxidored"/>
</dbReference>
<evidence type="ECO:0000256" key="2">
    <source>
        <dbReference type="ARBA" id="ARBA00023033"/>
    </source>
</evidence>
<evidence type="ECO:0000256" key="1">
    <source>
        <dbReference type="ARBA" id="ARBA00023002"/>
    </source>
</evidence>
<reference evidence="4 5" key="1">
    <citation type="submission" date="2019-03" db="EMBL/GenBank/DDBJ databases">
        <title>Genomic Encyclopedia of Archaeal and Bacterial Type Strains, Phase II (KMG-II): from individual species to whole genera.</title>
        <authorList>
            <person name="Goeker M."/>
        </authorList>
    </citation>
    <scope>NUCLEOTIDE SEQUENCE [LARGE SCALE GENOMIC DNA]</scope>
    <source>
        <strain evidence="4 5">DSM 45499</strain>
    </source>
</reference>
<dbReference type="EMBL" id="SOCP01000001">
    <property type="protein sequence ID" value="TDV57527.1"/>
    <property type="molecule type" value="Genomic_DNA"/>
</dbReference>
<accession>A0A4R7W734</accession>
<dbReference type="GO" id="GO:0004497">
    <property type="term" value="F:monooxygenase activity"/>
    <property type="evidence" value="ECO:0007669"/>
    <property type="project" value="UniProtKB-KW"/>
</dbReference>
<name>A0A4R7W734_9PSEU</name>
<dbReference type="AlphaFoldDB" id="A0A4R7W734"/>
<comment type="caution">
    <text evidence="4">The sequence shown here is derived from an EMBL/GenBank/DDBJ whole genome shotgun (WGS) entry which is preliminary data.</text>
</comment>
<evidence type="ECO:0000313" key="5">
    <source>
        <dbReference type="Proteomes" id="UP000294927"/>
    </source>
</evidence>
<dbReference type="InterPro" id="IPR011251">
    <property type="entry name" value="Luciferase-like_dom"/>
</dbReference>
<sequence>MRVGYTTIFQGGGDADDDQRVYTDELALCDLAEPLGFEMLWGVEHHFTSYTMCPDPVQFLSYMAGRTKDILLGSGAVILPWHDPVRVAEQVTMLDLMSGGRFVFGMGRGLGRIEFEGLRIPMDESRARFVESAEIVLRALETGVLEADGKYYQIPRRDLRPKPVKSFRNRLYAAAVSPESVRIMADVGAGILINPQKDWEEVSADMRTYRDQFRELKGMTAPAPMVTGWVCCDPDPVKARDMAQEYIGAYYESVMTHYELGGRHFENTQGYEYYRNLASYIQNKGSSKVVDNFIELQIYGTPDQCYERIMDIRSKVGNDGFNAVCSFSGMTHEMAEANMRLFAAEVMPRLKEVPPVDFAELDAAGARS</sequence>
<dbReference type="Proteomes" id="UP000294927">
    <property type="component" value="Unassembled WGS sequence"/>
</dbReference>
<dbReference type="RefSeq" id="WP_133900785.1">
    <property type="nucleotide sequence ID" value="NZ_SOCP01000001.1"/>
</dbReference>
<dbReference type="PANTHER" id="PTHR30137">
    <property type="entry name" value="LUCIFERASE-LIKE MONOOXYGENASE"/>
    <property type="match status" value="1"/>
</dbReference>
<protein>
    <submittedName>
        <fullName evidence="4">Alkanesulfonate monooxygenase SsuD/methylene tetrahydromethanopterin reductase-like flavin-dependent oxidoreductase (Luciferase family)</fullName>
    </submittedName>
</protein>
<keyword evidence="2 4" id="KW-0503">Monooxygenase</keyword>
<feature type="domain" description="Luciferase-like" evidence="3">
    <location>
        <begin position="1"/>
        <end position="314"/>
    </location>
</feature>
<gene>
    <name evidence="4" type="ORF">CLV71_101398</name>
</gene>
<dbReference type="Gene3D" id="3.20.20.30">
    <property type="entry name" value="Luciferase-like domain"/>
    <property type="match status" value="1"/>
</dbReference>
<keyword evidence="1" id="KW-0560">Oxidoreductase</keyword>
<evidence type="ECO:0000259" key="3">
    <source>
        <dbReference type="Pfam" id="PF00296"/>
    </source>
</evidence>
<dbReference type="Pfam" id="PF00296">
    <property type="entry name" value="Bac_luciferase"/>
    <property type="match status" value="1"/>
</dbReference>
<dbReference type="OrthoDB" id="7903015at2"/>
<dbReference type="SUPFAM" id="SSF51679">
    <property type="entry name" value="Bacterial luciferase-like"/>
    <property type="match status" value="1"/>
</dbReference>
<proteinExistence type="predicted"/>
<dbReference type="GO" id="GO:0016705">
    <property type="term" value="F:oxidoreductase activity, acting on paired donors, with incorporation or reduction of molecular oxygen"/>
    <property type="evidence" value="ECO:0007669"/>
    <property type="project" value="InterPro"/>
</dbReference>
<evidence type="ECO:0000313" key="4">
    <source>
        <dbReference type="EMBL" id="TDV57527.1"/>
    </source>
</evidence>
<keyword evidence="5" id="KW-1185">Reference proteome</keyword>
<dbReference type="GO" id="GO:0005829">
    <property type="term" value="C:cytosol"/>
    <property type="evidence" value="ECO:0007669"/>
    <property type="project" value="TreeGrafter"/>
</dbReference>
<organism evidence="4 5">
    <name type="scientific">Actinophytocola oryzae</name>
    <dbReference type="NCBI Taxonomy" id="502181"/>
    <lineage>
        <taxon>Bacteria</taxon>
        <taxon>Bacillati</taxon>
        <taxon>Actinomycetota</taxon>
        <taxon>Actinomycetes</taxon>
        <taxon>Pseudonocardiales</taxon>
        <taxon>Pseudonocardiaceae</taxon>
    </lineage>
</organism>
<dbReference type="PANTHER" id="PTHR30137:SF8">
    <property type="entry name" value="BLR5498 PROTEIN"/>
    <property type="match status" value="1"/>
</dbReference>